<dbReference type="PROSITE" id="PS00372">
    <property type="entry name" value="PTS_EIIA_TYPE_2_HIS"/>
    <property type="match status" value="1"/>
</dbReference>
<evidence type="ECO:0000256" key="3">
    <source>
        <dbReference type="ARBA" id="ARBA00022490"/>
    </source>
</evidence>
<dbReference type="InterPro" id="IPR013011">
    <property type="entry name" value="PTS_EIIB_2"/>
</dbReference>
<dbReference type="Pfam" id="PF05043">
    <property type="entry name" value="Mga"/>
    <property type="match status" value="1"/>
</dbReference>
<keyword evidence="16" id="KW-1185">Reference proteome</keyword>
<name>A0A1H9UCU5_9LACT</name>
<dbReference type="GO" id="GO:0005737">
    <property type="term" value="C:cytoplasm"/>
    <property type="evidence" value="ECO:0007669"/>
    <property type="project" value="UniProtKB-SubCell"/>
</dbReference>
<dbReference type="Gene3D" id="1.10.1790.10">
    <property type="entry name" value="PRD domain"/>
    <property type="match status" value="1"/>
</dbReference>
<keyword evidence="2" id="KW-0813">Transport</keyword>
<evidence type="ECO:0000259" key="14">
    <source>
        <dbReference type="PROSITE" id="PS51372"/>
    </source>
</evidence>
<keyword evidence="4" id="KW-0597">Phosphoprotein</keyword>
<evidence type="ECO:0000313" key="15">
    <source>
        <dbReference type="EMBL" id="SES07266.1"/>
    </source>
</evidence>
<reference evidence="15 16" key="1">
    <citation type="submission" date="2016-10" db="EMBL/GenBank/DDBJ databases">
        <authorList>
            <person name="de Groot N.N."/>
        </authorList>
    </citation>
    <scope>NUCLEOTIDE SEQUENCE [LARGE SCALE GENOMIC DNA]</scope>
    <source>
        <strain evidence="15 16">DSM 13760</strain>
    </source>
</reference>
<dbReference type="RefSeq" id="WP_092654076.1">
    <property type="nucleotide sequence ID" value="NZ_FOHA01000027.1"/>
</dbReference>
<dbReference type="InterPro" id="IPR036095">
    <property type="entry name" value="PTS_EIIB-like_sf"/>
</dbReference>
<dbReference type="Pfam" id="PF00359">
    <property type="entry name" value="PTS_EIIA_2"/>
    <property type="match status" value="1"/>
</dbReference>
<keyword evidence="3" id="KW-0963">Cytoplasm</keyword>
<evidence type="ECO:0000256" key="2">
    <source>
        <dbReference type="ARBA" id="ARBA00022448"/>
    </source>
</evidence>
<comment type="function">
    <text evidence="9">The phosphoenolpyruvate-dependent sugar phosphotransferase system (sugar PTS), a major carbohydrate active transport system, catalyzes the phosphorylation of incoming sugar substrates concomitantly with their translocation across the cell membrane. The enzyme II UlaABC PTS system is involved in ascorbate transport.</text>
</comment>
<evidence type="ECO:0000259" key="13">
    <source>
        <dbReference type="PROSITE" id="PS51099"/>
    </source>
</evidence>
<dbReference type="InterPro" id="IPR002178">
    <property type="entry name" value="PTS_EIIA_type-2_dom"/>
</dbReference>
<organism evidence="15 16">
    <name type="scientific">Isobaculum melis</name>
    <dbReference type="NCBI Taxonomy" id="142588"/>
    <lineage>
        <taxon>Bacteria</taxon>
        <taxon>Bacillati</taxon>
        <taxon>Bacillota</taxon>
        <taxon>Bacilli</taxon>
        <taxon>Lactobacillales</taxon>
        <taxon>Carnobacteriaceae</taxon>
        <taxon>Isobaculum</taxon>
    </lineage>
</organism>
<dbReference type="SUPFAM" id="SSF55804">
    <property type="entry name" value="Phoshotransferase/anion transport protein"/>
    <property type="match status" value="1"/>
</dbReference>
<dbReference type="CDD" id="cd00211">
    <property type="entry name" value="PTS_IIA_fru"/>
    <property type="match status" value="1"/>
</dbReference>
<evidence type="ECO:0000256" key="6">
    <source>
        <dbReference type="ARBA" id="ARBA00022683"/>
    </source>
</evidence>
<dbReference type="SUPFAM" id="SSF52794">
    <property type="entry name" value="PTS system IIB component-like"/>
    <property type="match status" value="1"/>
</dbReference>
<keyword evidence="6" id="KW-0598">Phosphotransferase system</keyword>
<dbReference type="PROSITE" id="PS51099">
    <property type="entry name" value="PTS_EIIB_TYPE_2"/>
    <property type="match status" value="1"/>
</dbReference>
<dbReference type="PROSITE" id="PS51372">
    <property type="entry name" value="PRD_2"/>
    <property type="match status" value="1"/>
</dbReference>
<dbReference type="GO" id="GO:0009401">
    <property type="term" value="P:phosphoenolpyruvate-dependent sugar phosphotransferase system"/>
    <property type="evidence" value="ECO:0007669"/>
    <property type="project" value="UniProtKB-KW"/>
</dbReference>
<dbReference type="AlphaFoldDB" id="A0A1H9UCU5"/>
<dbReference type="SUPFAM" id="SSF63520">
    <property type="entry name" value="PTS-regulatory domain, PRD"/>
    <property type="match status" value="1"/>
</dbReference>
<evidence type="ECO:0000259" key="12">
    <source>
        <dbReference type="PROSITE" id="PS51094"/>
    </source>
</evidence>
<dbReference type="InterPro" id="IPR036634">
    <property type="entry name" value="PRD_sf"/>
</dbReference>
<evidence type="ECO:0000256" key="11">
    <source>
        <dbReference type="ARBA" id="ARBA00042072"/>
    </source>
</evidence>
<dbReference type="STRING" id="142588.SAMN04488559_12712"/>
<feature type="domain" description="PTS EIIB type-2" evidence="13">
    <location>
        <begin position="396"/>
        <end position="484"/>
    </location>
</feature>
<dbReference type="InterPro" id="IPR011608">
    <property type="entry name" value="PRD"/>
</dbReference>
<dbReference type="InterPro" id="IPR016152">
    <property type="entry name" value="PTrfase/Anion_transptr"/>
</dbReference>
<keyword evidence="7" id="KW-0418">Kinase</keyword>
<keyword evidence="5" id="KW-0808">Transferase</keyword>
<dbReference type="GO" id="GO:0006355">
    <property type="term" value="P:regulation of DNA-templated transcription"/>
    <property type="evidence" value="ECO:0007669"/>
    <property type="project" value="InterPro"/>
</dbReference>
<dbReference type="Gene3D" id="3.40.930.10">
    <property type="entry name" value="Mannitol-specific EII, Chain A"/>
    <property type="match status" value="1"/>
</dbReference>
<keyword evidence="8" id="KW-0010">Activator</keyword>
<evidence type="ECO:0000256" key="1">
    <source>
        <dbReference type="ARBA" id="ARBA00004496"/>
    </source>
</evidence>
<protein>
    <recommendedName>
        <fullName evidence="10">Ascorbate-specific PTS system EIIA component</fullName>
    </recommendedName>
    <alternativeName>
        <fullName evidence="11">Ascorbate-specific phosphotransferase enzyme IIA component</fullName>
    </alternativeName>
</protein>
<dbReference type="OrthoDB" id="369398at2"/>
<sequence length="681" mass="78151">MIDQRMSYVVHHSKREVTLKEAIALTKLKKEPLLSEIYKMNQVLVTLKYPQIQVTPTQLLFPEKISAYWDELLLGRSQKEIVFKEDERIQFIFLMTFMETEELSVFHYQEFLQTSKNTTLSDIKKLRELLKPAKLKLEYTRKTGFFLTGNEASIRIFARNSILNLMETAIGKWGLSKLLGQQSPVFYITVRAHFQKLIQKEDLAVVPSRIEETIDFISYVLCRMKKHTIQLKKQEMDELSGLAVYPVSQLFLTELAQKACSKHEYAYFTAIFMTVLQGEVRDNSLDFLFDIAKQIIHEMERLSVINFQHPKQLQLNLFYHLVPAFFRVKYEMPLVNIMIGQIKKQHDELFSLTKLALQPLQTVIGKSIPDAEIGYFTILFGGEIENQKAFNQIEPYRALILCPNGISSSLIMQAELKKLFPMIDFIATRSVNQMESISESQYDVIFSSVPVTSTKKVYDVQPLMSQVEKNHLFRNVQEDLLIPGLGVPAVDEIVEILLPYITLKEGVSKEKLYRILTKKMMNQMYDVKENSPMLSELLTKDMIQLTDQKLNWEAAIQLAAVPLVTQEKVTPAYVEAMIQKVKEFGAFIHIGKGIALPHARPEDGVNKVGMSLLKVEEPVLLLDDEKHPITIFICLAAIDNQLHLKALASLTRILSNQENLAQLLAATTIEEIIAVIQKEEE</sequence>
<dbReference type="GO" id="GO:0008982">
    <property type="term" value="F:protein-N(PI)-phosphohistidine-sugar phosphotransferase activity"/>
    <property type="evidence" value="ECO:0007669"/>
    <property type="project" value="InterPro"/>
</dbReference>
<dbReference type="Gene3D" id="3.40.50.2300">
    <property type="match status" value="1"/>
</dbReference>
<comment type="subcellular location">
    <subcellularLocation>
        <location evidence="1">Cytoplasm</location>
    </subcellularLocation>
</comment>
<evidence type="ECO:0000256" key="4">
    <source>
        <dbReference type="ARBA" id="ARBA00022553"/>
    </source>
</evidence>
<dbReference type="Pfam" id="PF00874">
    <property type="entry name" value="PRD"/>
    <property type="match status" value="1"/>
</dbReference>
<dbReference type="CDD" id="cd05568">
    <property type="entry name" value="PTS_IIB_bgl_like"/>
    <property type="match status" value="1"/>
</dbReference>
<dbReference type="EMBL" id="FOHA01000027">
    <property type="protein sequence ID" value="SES07266.1"/>
    <property type="molecule type" value="Genomic_DNA"/>
</dbReference>
<dbReference type="PANTHER" id="PTHR36203:SF1">
    <property type="entry name" value="ASCORBATE-SPECIFIC PTS SYSTEM EIIA COMPONENT"/>
    <property type="match status" value="1"/>
</dbReference>
<dbReference type="InterPro" id="IPR007737">
    <property type="entry name" value="Mga_HTH"/>
</dbReference>
<feature type="domain" description="PRD" evidence="14">
    <location>
        <begin position="283"/>
        <end position="390"/>
    </location>
</feature>
<dbReference type="InterPro" id="IPR051351">
    <property type="entry name" value="Ascorbate-PTS_EIIA_comp"/>
</dbReference>
<gene>
    <name evidence="15" type="ORF">SAMN04488559_12712</name>
</gene>
<dbReference type="PROSITE" id="PS51094">
    <property type="entry name" value="PTS_EIIA_TYPE_2"/>
    <property type="match status" value="1"/>
</dbReference>
<dbReference type="GO" id="GO:0016301">
    <property type="term" value="F:kinase activity"/>
    <property type="evidence" value="ECO:0007669"/>
    <property type="project" value="UniProtKB-KW"/>
</dbReference>
<evidence type="ECO:0000256" key="7">
    <source>
        <dbReference type="ARBA" id="ARBA00022777"/>
    </source>
</evidence>
<feature type="domain" description="PTS EIIA type-2" evidence="12">
    <location>
        <begin position="536"/>
        <end position="679"/>
    </location>
</feature>
<accession>A0A1H9UCU5</accession>
<evidence type="ECO:0000256" key="8">
    <source>
        <dbReference type="ARBA" id="ARBA00023159"/>
    </source>
</evidence>
<dbReference type="PANTHER" id="PTHR36203">
    <property type="entry name" value="ASCORBATE-SPECIFIC PTS SYSTEM EIIA COMPONENT"/>
    <property type="match status" value="1"/>
</dbReference>
<proteinExistence type="predicted"/>
<dbReference type="Proteomes" id="UP000198948">
    <property type="component" value="Unassembled WGS sequence"/>
</dbReference>
<evidence type="ECO:0000256" key="5">
    <source>
        <dbReference type="ARBA" id="ARBA00022679"/>
    </source>
</evidence>
<evidence type="ECO:0000313" key="16">
    <source>
        <dbReference type="Proteomes" id="UP000198948"/>
    </source>
</evidence>
<evidence type="ECO:0000256" key="10">
    <source>
        <dbReference type="ARBA" id="ARBA00041175"/>
    </source>
</evidence>
<evidence type="ECO:0000256" key="9">
    <source>
        <dbReference type="ARBA" id="ARBA00037387"/>
    </source>
</evidence>